<feature type="domain" description="Ig-like" evidence="1">
    <location>
        <begin position="1171"/>
        <end position="1255"/>
    </location>
</feature>
<feature type="domain" description="Ig-like" evidence="1">
    <location>
        <begin position="1353"/>
        <end position="1437"/>
    </location>
</feature>
<dbReference type="InterPro" id="IPR013783">
    <property type="entry name" value="Ig-like_fold"/>
</dbReference>
<dbReference type="SUPFAM" id="SSF48726">
    <property type="entry name" value="Immunoglobulin"/>
    <property type="match status" value="18"/>
</dbReference>
<feature type="domain" description="Ig-like" evidence="1">
    <location>
        <begin position="898"/>
        <end position="982"/>
    </location>
</feature>
<evidence type="ECO:0000259" key="1">
    <source>
        <dbReference type="PROSITE" id="PS50835"/>
    </source>
</evidence>
<feature type="domain" description="Ig-like" evidence="1">
    <location>
        <begin position="261"/>
        <end position="345"/>
    </location>
</feature>
<dbReference type="PANTHER" id="PTHR46958">
    <property type="entry name" value="B-CELL RECEPTOR CD22"/>
    <property type="match status" value="1"/>
</dbReference>
<dbReference type="Gene3D" id="2.60.40.10">
    <property type="entry name" value="Immunoglobulins"/>
    <property type="match status" value="18"/>
</dbReference>
<sequence length="1747" mass="192636">MYLYYITIYGNETSPKANQNEKDTGCVYIVSPVFYRTTDCNSWTAEIPRKISAVKGSCVNIPCHFNYPGPRHPARDFVGIWYHGFFTAMVYNSKDISLVNAKFRHRTKLTGSLESNNCSLQIINLTPEDSLTYMFRVEIKGTQKYSYTQVTSQLIVSGTPEKPQMNCPQTLTEGVSVPVVCTIKYTCVKTPPQLMWSYSKGSINAIHEPEQGGVWEVKSVLTFIPASEDHSQTLQCRALYSDINDLISPGPSCKLHVQYAPKNVSVLVRGFSGGIKEGDTVSLSCVSHSNPSVLRYSWYRVISNETIRLHAEAMDITVENMTSEGTQYYCSAHNDVGIGTSKRLHLVVQYAPRHLSVLVRGSAGDIKEGDHVSLSCVSDSLPPAFTYNWYRVINKDNIRLLTETMDITVENVTREESEYYCSAQNDVGIGTSKPIHLAIQYAPKNVSVLVRGSSGGIKEGDTVSLSCVSDSNPPVLRYSWYRVTSNETVRLHAEAMDITVENVTSEGTQYYCSAHNDVGIGTSKPLHLVVQYAPRHLSVLVRGSVDGIKEGDHVSLSCVSDSLPSAFTYSWYRVINKDNIRLLAETMDITVENVTREESEYYCSAQNDVGIGTSKPIHLAIQYTPKNVSVLVRGSSAGIKEGDTVSLSCVSDSNPPVLTYSWYRVTSNETIRLHAEAMDITVENMTTEGTQYYCSAHNDVGIGTSKPLHLVVQYAPRHLSVLVRGSAGGIKEGDHVSLSCVSDSLPPAFTYNWYRVINKDNIRLLAETMDITVENVTREESEYYCSAQNDVGIGTSKPIHLAIQYAPKNVSVLVRGSSGGIKEGDTVSLSCVSDSNPPVLRYSWYKVTSHETIRLHAEAMDITVENVTSEGTQYYCSAHNDVGIGTSKRLHLVVQYAPRHLSVLVRGSAGGIKEGDHVSMSCVSDSLPPAFTYNWYRVINKDNIRLLTETMDITVENVTREESEYYCSAQNDVGIGTSKPIHLAIQYAPKNVSVLVRGSSGSIKEGDTVSLSCVSDSNPPVLTYSWYRVMSNETIRLHAEAMDITVENVTSEGTQYYCSAHNDVGIGTSKRLRLVVQYAPRHLSVLVRGSAGGIKEGDHVSLSCVSDSLPSAFTYNWYRVINKDNIRLLAETMDITVENVTREESEYYCSAQNDVGIGTSKPIHLAIQYAPKNVSVLVRGSSGGIKEGDTVSLSCVSDSNPPVLTYSWYRVTSNETIRLHAEAMDITVENMTSEGTQYYCSAHNDVGIGTSKRLHLVVQYAPRHLSVLVRGSAGGIKEGDHVSLSCVSDSLPPAFTYNWYRVINKDNIRLLAETMDITVENVTREESEYYCSAQNDVGIGTSKPIHLAIQYAPKNVSVLVRGSAGGIKEGDTVSLSCVSHSNPPVLRYSWYRVTSNETIRLHAEAMDITVENMTSEGTQYYCSAHNDVGIGTSKPLHLVVQYAPRHLSVLVRGSAGGIKEGDHVSLSCVSDSLPPALTYSWYRVINKDNIRLLAETMDITVENVTREESEYYCSAQNDVGIGTSKPIHLAIQYAPKNVSVLVRGSSGGIKEGDTVSLSCVSDSNPQVLTYSWYRVTSNETIRLHAEAMDITVENMTSEGTQYYCSAHNDVGIGTSKPLHLVVQYTPRHLSVLVRGSAGGIKEGDHVSLSCVSDSLPSAFTYNWYRVINKDNIRLLAETMDITVENVTREESEYYCSAQNDVGIGTSKPIHLAIQCESELSFFVFASWGKNKEHCHIPSKQKSSHRLV</sequence>
<feature type="domain" description="Ig-like" evidence="1">
    <location>
        <begin position="716"/>
        <end position="800"/>
    </location>
</feature>
<dbReference type="EMBL" id="JAHFZB010000038">
    <property type="protein sequence ID" value="KAK6469662.1"/>
    <property type="molecule type" value="Genomic_DNA"/>
</dbReference>
<dbReference type="InterPro" id="IPR003599">
    <property type="entry name" value="Ig_sub"/>
</dbReference>
<accession>A0ABR0YAJ6</accession>
<reference evidence="2 3" key="1">
    <citation type="submission" date="2021-05" db="EMBL/GenBank/DDBJ databases">
        <authorList>
            <person name="Zahm M."/>
            <person name="Klopp C."/>
            <person name="Cabau C."/>
            <person name="Kuhl H."/>
            <person name="Suciu R."/>
            <person name="Ciorpac M."/>
            <person name="Holostenco D."/>
            <person name="Gessner J."/>
            <person name="Wuertz S."/>
            <person name="Hohne C."/>
            <person name="Stock M."/>
            <person name="Gislard M."/>
            <person name="Lluch J."/>
            <person name="Milhes M."/>
            <person name="Lampietro C."/>
            <person name="Lopez Roques C."/>
            <person name="Donnadieu C."/>
            <person name="Du K."/>
            <person name="Schartl M."/>
            <person name="Guiguen Y."/>
        </authorList>
    </citation>
    <scope>NUCLEOTIDE SEQUENCE [LARGE SCALE GENOMIC DNA]</scope>
    <source>
        <strain evidence="2">Hh-F2</strain>
        <tissue evidence="2">Blood</tissue>
    </source>
</reference>
<dbReference type="Pfam" id="PF07686">
    <property type="entry name" value="V-set"/>
    <property type="match status" value="1"/>
</dbReference>
<dbReference type="SMART" id="SM00409">
    <property type="entry name" value="IG"/>
    <property type="match status" value="18"/>
</dbReference>
<evidence type="ECO:0000313" key="2">
    <source>
        <dbReference type="EMBL" id="KAK6469662.1"/>
    </source>
</evidence>
<feature type="domain" description="Ig-like" evidence="1">
    <location>
        <begin position="1626"/>
        <end position="1710"/>
    </location>
</feature>
<feature type="domain" description="Ig-like" evidence="1">
    <location>
        <begin position="1080"/>
        <end position="1164"/>
    </location>
</feature>
<feature type="domain" description="Ig-like" evidence="1">
    <location>
        <begin position="352"/>
        <end position="436"/>
    </location>
</feature>
<dbReference type="Proteomes" id="UP001369086">
    <property type="component" value="Unassembled WGS sequence"/>
</dbReference>
<keyword evidence="3" id="KW-1185">Reference proteome</keyword>
<dbReference type="InterPro" id="IPR036179">
    <property type="entry name" value="Ig-like_dom_sf"/>
</dbReference>
<feature type="domain" description="Ig-like" evidence="1">
    <location>
        <begin position="1444"/>
        <end position="1528"/>
    </location>
</feature>
<evidence type="ECO:0000313" key="3">
    <source>
        <dbReference type="Proteomes" id="UP001369086"/>
    </source>
</evidence>
<feature type="domain" description="Ig-like" evidence="1">
    <location>
        <begin position="1262"/>
        <end position="1346"/>
    </location>
</feature>
<comment type="caution">
    <text evidence="2">The sequence shown here is derived from an EMBL/GenBank/DDBJ whole genome shotgun (WGS) entry which is preliminary data.</text>
</comment>
<gene>
    <name evidence="2" type="ORF">HHUSO_G32012</name>
</gene>
<dbReference type="PROSITE" id="PS50835">
    <property type="entry name" value="IG_LIKE"/>
    <property type="match status" value="17"/>
</dbReference>
<feature type="domain" description="Ig-like" evidence="1">
    <location>
        <begin position="443"/>
        <end position="527"/>
    </location>
</feature>
<proteinExistence type="predicted"/>
<protein>
    <submittedName>
        <fullName evidence="2">Sialoadhesin-like isoform X2</fullName>
    </submittedName>
</protein>
<feature type="domain" description="Ig-like" evidence="1">
    <location>
        <begin position="625"/>
        <end position="709"/>
    </location>
</feature>
<feature type="domain" description="Ig-like" evidence="1">
    <location>
        <begin position="534"/>
        <end position="618"/>
    </location>
</feature>
<feature type="domain" description="Ig-like" evidence="1">
    <location>
        <begin position="1535"/>
        <end position="1619"/>
    </location>
</feature>
<dbReference type="InterPro" id="IPR007110">
    <property type="entry name" value="Ig-like_dom"/>
</dbReference>
<dbReference type="Pfam" id="PF13895">
    <property type="entry name" value="Ig_2"/>
    <property type="match status" value="8"/>
</dbReference>
<feature type="domain" description="Ig-like" evidence="1">
    <location>
        <begin position="807"/>
        <end position="891"/>
    </location>
</feature>
<organism evidence="2 3">
    <name type="scientific">Huso huso</name>
    <name type="common">Beluga</name>
    <name type="synonym">Acipenser huso</name>
    <dbReference type="NCBI Taxonomy" id="61971"/>
    <lineage>
        <taxon>Eukaryota</taxon>
        <taxon>Metazoa</taxon>
        <taxon>Chordata</taxon>
        <taxon>Craniata</taxon>
        <taxon>Vertebrata</taxon>
        <taxon>Euteleostomi</taxon>
        <taxon>Actinopterygii</taxon>
        <taxon>Chondrostei</taxon>
        <taxon>Acipenseriformes</taxon>
        <taxon>Acipenseridae</taxon>
        <taxon>Huso</taxon>
    </lineage>
</organism>
<dbReference type="InterPro" id="IPR003598">
    <property type="entry name" value="Ig_sub2"/>
</dbReference>
<feature type="domain" description="Ig-like" evidence="1">
    <location>
        <begin position="160"/>
        <end position="248"/>
    </location>
</feature>
<feature type="domain" description="Ig-like" evidence="1">
    <location>
        <begin position="989"/>
        <end position="1073"/>
    </location>
</feature>
<dbReference type="PANTHER" id="PTHR46958:SF1">
    <property type="entry name" value="B-CELL RECEPTOR CD22"/>
    <property type="match status" value="1"/>
</dbReference>
<name>A0ABR0YAJ6_HUSHU</name>
<dbReference type="SMART" id="SM00408">
    <property type="entry name" value="IGc2"/>
    <property type="match status" value="16"/>
</dbReference>
<dbReference type="InterPro" id="IPR013106">
    <property type="entry name" value="Ig_V-set"/>
</dbReference>